<organism evidence="1 2">
    <name type="scientific">Bradyrhizobium oligotrophicum S58</name>
    <dbReference type="NCBI Taxonomy" id="1245469"/>
    <lineage>
        <taxon>Bacteria</taxon>
        <taxon>Pseudomonadati</taxon>
        <taxon>Pseudomonadota</taxon>
        <taxon>Alphaproteobacteria</taxon>
        <taxon>Hyphomicrobiales</taxon>
        <taxon>Nitrobacteraceae</taxon>
        <taxon>Bradyrhizobium</taxon>
    </lineage>
</organism>
<dbReference type="Pfam" id="PF07311">
    <property type="entry name" value="Dodecin"/>
    <property type="match status" value="1"/>
</dbReference>
<accession>M4Z178</accession>
<dbReference type="InterPro" id="IPR036694">
    <property type="entry name" value="Dodecin-like_sf"/>
</dbReference>
<dbReference type="AlphaFoldDB" id="M4Z178"/>
<evidence type="ECO:0000313" key="1">
    <source>
        <dbReference type="EMBL" id="BAM86326.1"/>
    </source>
</evidence>
<sequence>MSGLAEPVGSVSGPCGRIAARPLRVSAAAFGIDTVMLRLVVAGSTCFLLHTEQETDMSDSVYKVIELIGTSSESWERAATNAVEQAAKTLRDLRVAEVVQLDMQLDAKGKVEAYRAKLNVSFKFEGA</sequence>
<reference evidence="1 2" key="1">
    <citation type="journal article" date="2013" name="Appl. Environ. Microbiol.">
        <title>Genome analysis suggests that the soil oligotrophic bacterium Agromonas oligotrophica (Bradyrhizobium oligotrophicum) is a nitrogen-fixing symbiont of Aeschynomene indica.</title>
        <authorList>
            <person name="Okubo T."/>
            <person name="Fukushima S."/>
            <person name="Itakura M."/>
            <person name="Oshima K."/>
            <person name="Longtonglang A."/>
            <person name="Teaumroong N."/>
            <person name="Mitsui H."/>
            <person name="Hattori M."/>
            <person name="Hattori R."/>
            <person name="Hattori T."/>
            <person name="Minamisawa K."/>
        </authorList>
    </citation>
    <scope>NUCLEOTIDE SEQUENCE [LARGE SCALE GENOMIC DNA]</scope>
    <source>
        <strain evidence="1 2">S58</strain>
    </source>
</reference>
<dbReference type="InterPro" id="IPR025543">
    <property type="entry name" value="Dodecin-like"/>
</dbReference>
<dbReference type="PANTHER" id="PTHR39324">
    <property type="entry name" value="CALCIUM DODECIN"/>
    <property type="match status" value="1"/>
</dbReference>
<dbReference type="InterPro" id="IPR009923">
    <property type="entry name" value="Dodecin"/>
</dbReference>
<dbReference type="EMBL" id="AP012603">
    <property type="protein sequence ID" value="BAM86326.1"/>
    <property type="molecule type" value="Genomic_DNA"/>
</dbReference>
<gene>
    <name evidence="1" type="ORF">S58_03090</name>
</gene>
<proteinExistence type="predicted"/>
<evidence type="ECO:0008006" key="3">
    <source>
        <dbReference type="Google" id="ProtNLM"/>
    </source>
</evidence>
<name>M4Z178_9BRAD</name>
<dbReference type="STRING" id="1245469.S58_03090"/>
<protein>
    <recommendedName>
        <fullName evidence="3">Transporter</fullName>
    </recommendedName>
</protein>
<evidence type="ECO:0000313" key="2">
    <source>
        <dbReference type="Proteomes" id="UP000011841"/>
    </source>
</evidence>
<dbReference type="PATRIC" id="fig|1245469.3.peg.309"/>
<dbReference type="PANTHER" id="PTHR39324:SF1">
    <property type="entry name" value="CALCIUM DODECIN"/>
    <property type="match status" value="1"/>
</dbReference>
<dbReference type="KEGG" id="aol:S58_03090"/>
<dbReference type="eggNOG" id="COG3360">
    <property type="taxonomic scope" value="Bacteria"/>
</dbReference>
<dbReference type="SUPFAM" id="SSF89807">
    <property type="entry name" value="Dodecin-like"/>
    <property type="match status" value="1"/>
</dbReference>
<dbReference type="HOGENOM" id="CLU_161196_0_0_5"/>
<dbReference type="Proteomes" id="UP000011841">
    <property type="component" value="Chromosome"/>
</dbReference>
<keyword evidence="2" id="KW-1185">Reference proteome</keyword>
<dbReference type="Gene3D" id="3.30.1660.10">
    <property type="entry name" value="Flavin-binding protein dodecin"/>
    <property type="match status" value="1"/>
</dbReference>